<proteinExistence type="predicted"/>
<dbReference type="SUPFAM" id="SSF82199">
    <property type="entry name" value="SET domain"/>
    <property type="match status" value="1"/>
</dbReference>
<evidence type="ECO:0000256" key="2">
    <source>
        <dbReference type="ARBA" id="ARBA00022771"/>
    </source>
</evidence>
<dbReference type="InterPro" id="IPR001214">
    <property type="entry name" value="SET_dom"/>
</dbReference>
<evidence type="ECO:0000313" key="7">
    <source>
        <dbReference type="EMBL" id="KAK0511217.1"/>
    </source>
</evidence>
<dbReference type="Gene3D" id="2.170.270.10">
    <property type="entry name" value="SET domain"/>
    <property type="match status" value="1"/>
</dbReference>
<evidence type="ECO:0000256" key="1">
    <source>
        <dbReference type="ARBA" id="ARBA00022723"/>
    </source>
</evidence>
<evidence type="ECO:0000259" key="5">
    <source>
        <dbReference type="PROSITE" id="PS50280"/>
    </source>
</evidence>
<dbReference type="Gene3D" id="6.10.140.2220">
    <property type="match status" value="1"/>
</dbReference>
<dbReference type="PANTHER" id="PTHR12197:SF251">
    <property type="entry name" value="EG:BACR7C10.4 PROTEIN"/>
    <property type="match status" value="1"/>
</dbReference>
<evidence type="ECO:0000313" key="8">
    <source>
        <dbReference type="Proteomes" id="UP001166286"/>
    </source>
</evidence>
<keyword evidence="8" id="KW-1185">Reference proteome</keyword>
<dbReference type="InterPro" id="IPR050869">
    <property type="entry name" value="H3K4_H4K5_MeTrfase"/>
</dbReference>
<dbReference type="InterPro" id="IPR002893">
    <property type="entry name" value="Znf_MYND"/>
</dbReference>
<keyword evidence="3" id="KW-0862">Zinc</keyword>
<keyword evidence="1" id="KW-0479">Metal-binding</keyword>
<dbReference type="Proteomes" id="UP001166286">
    <property type="component" value="Unassembled WGS sequence"/>
</dbReference>
<evidence type="ECO:0008006" key="9">
    <source>
        <dbReference type="Google" id="ProtNLM"/>
    </source>
</evidence>
<accession>A0AA39QXT3</accession>
<sequence>MTSLPSHIQQRSLSPAGNGLFTIKAIDAGEEVLRIERPLVAVLNQKHLTRACEWCFIWVSEGEGEAKTKLRACQGCRIVRYCSKTCQSSSWQHHHRHECKIFKKLYPNVLPNTVRILLQILQRRKSKSLPNTEWQALLNLQSHIDDFRSSSTKNADGLTTYQTIELMSQALQAYSTTEEEPLSLLQSLTATTLINALTLTTPHFDPLGLTLSPQIALLNHSCTPNTAITYSHATLSLRSLTPIPANSELTISYIDTTHPTPTRQSELQERYFFTCACPFCCENLTNGIPEDPPINSNSDDFRARSVKAIELQNEAATKSSPSEAYPLLSHALDLLSPYQPTRQPYATILHSAFLTALSLQNYPLALSHKLHEYFLIDPVHYQPDFHPGYLGKGMLVSRV</sequence>
<dbReference type="EMBL" id="JAFEKC020000014">
    <property type="protein sequence ID" value="KAK0511217.1"/>
    <property type="molecule type" value="Genomic_DNA"/>
</dbReference>
<dbReference type="AlphaFoldDB" id="A0AA39QXT3"/>
<dbReference type="PROSITE" id="PS50280">
    <property type="entry name" value="SET"/>
    <property type="match status" value="1"/>
</dbReference>
<dbReference type="Pfam" id="PF01753">
    <property type="entry name" value="zf-MYND"/>
    <property type="match status" value="1"/>
</dbReference>
<dbReference type="PROSITE" id="PS50865">
    <property type="entry name" value="ZF_MYND_2"/>
    <property type="match status" value="1"/>
</dbReference>
<protein>
    <recommendedName>
        <fullName evidence="9">MYND-type zinc finger protein samB</fullName>
    </recommendedName>
</protein>
<name>A0AA39QXT3_9LECA</name>
<dbReference type="PROSITE" id="PS01360">
    <property type="entry name" value="ZF_MYND_1"/>
    <property type="match status" value="1"/>
</dbReference>
<comment type="caution">
    <text evidence="7">The sequence shown here is derived from an EMBL/GenBank/DDBJ whole genome shotgun (WGS) entry which is preliminary data.</text>
</comment>
<evidence type="ECO:0000259" key="6">
    <source>
        <dbReference type="PROSITE" id="PS50865"/>
    </source>
</evidence>
<feature type="domain" description="SET" evidence="5">
    <location>
        <begin position="6"/>
        <end position="254"/>
    </location>
</feature>
<dbReference type="PANTHER" id="PTHR12197">
    <property type="entry name" value="HISTONE-LYSINE N-METHYLTRANSFERASE SMYD"/>
    <property type="match status" value="1"/>
</dbReference>
<evidence type="ECO:0000256" key="3">
    <source>
        <dbReference type="ARBA" id="ARBA00022833"/>
    </source>
</evidence>
<keyword evidence="2 4" id="KW-0863">Zinc-finger</keyword>
<dbReference type="GO" id="GO:0005634">
    <property type="term" value="C:nucleus"/>
    <property type="evidence" value="ECO:0007669"/>
    <property type="project" value="TreeGrafter"/>
</dbReference>
<evidence type="ECO:0000256" key="4">
    <source>
        <dbReference type="PROSITE-ProRule" id="PRU00134"/>
    </source>
</evidence>
<dbReference type="Pfam" id="PF00856">
    <property type="entry name" value="SET"/>
    <property type="match status" value="1"/>
</dbReference>
<dbReference type="GO" id="GO:0008270">
    <property type="term" value="F:zinc ion binding"/>
    <property type="evidence" value="ECO:0007669"/>
    <property type="project" value="UniProtKB-KW"/>
</dbReference>
<organism evidence="7 8">
    <name type="scientific">Cladonia borealis</name>
    <dbReference type="NCBI Taxonomy" id="184061"/>
    <lineage>
        <taxon>Eukaryota</taxon>
        <taxon>Fungi</taxon>
        <taxon>Dikarya</taxon>
        <taxon>Ascomycota</taxon>
        <taxon>Pezizomycotina</taxon>
        <taxon>Lecanoromycetes</taxon>
        <taxon>OSLEUM clade</taxon>
        <taxon>Lecanoromycetidae</taxon>
        <taxon>Lecanorales</taxon>
        <taxon>Lecanorineae</taxon>
        <taxon>Cladoniaceae</taxon>
        <taxon>Cladonia</taxon>
    </lineage>
</organism>
<gene>
    <name evidence="7" type="ORF">JMJ35_006769</name>
</gene>
<feature type="domain" description="MYND-type" evidence="6">
    <location>
        <begin position="52"/>
        <end position="99"/>
    </location>
</feature>
<dbReference type="InterPro" id="IPR046341">
    <property type="entry name" value="SET_dom_sf"/>
</dbReference>
<reference evidence="7" key="1">
    <citation type="submission" date="2023-03" db="EMBL/GenBank/DDBJ databases">
        <title>Complete genome of Cladonia borealis.</title>
        <authorList>
            <person name="Park H."/>
        </authorList>
    </citation>
    <scope>NUCLEOTIDE SEQUENCE</scope>
    <source>
        <strain evidence="7">ANT050790</strain>
    </source>
</reference>
<dbReference type="Gene3D" id="1.10.220.160">
    <property type="match status" value="1"/>
</dbReference>